<feature type="domain" description="ABC1 atypical kinase-like" evidence="2">
    <location>
        <begin position="19"/>
        <end position="261"/>
    </location>
</feature>
<dbReference type="PANTHER" id="PTHR10566">
    <property type="entry name" value="CHAPERONE-ACTIVITY OF BC1 COMPLEX CABC1 -RELATED"/>
    <property type="match status" value="1"/>
</dbReference>
<comment type="similarity">
    <text evidence="1">Belongs to the protein kinase superfamily. ADCK protein kinase family.</text>
</comment>
<sequence length="532" mass="59818">MLSTRVDVLPREVISELSQLQNNVPGFPAKRAMAIIRQELGKPADEIFGSFDQTPLAAASLAQVHRATLKSGEEVVVKVQRENLRELFDVDLFNIRLVAWLADRLDPQTEGVGSNWKGIAETSGTVLYREINFDIERFAADEFGRNFASSPDVKIPAVYANLSTPRVMTMEYCPGVKISNYRALIEAGFDPIHIASRLTTSYLEQICRHGFFHCDPHPGNLAVDDGYPGGRLVYYDFGMMERVDPDVKKGFVDLVFSIYENYPKEACDALEQMGVLRPGIDRFSIERIATDMLNTFQSTLASAENKWENQMTPEEKKASRRARRQKLGADLFATQAERPFLFPPKFTFVFRAFSTIDGIGKALDPRYDLSRISQPFLRELVDLRDGSAITTAFRELGKRVGLRPMDIAQLVGQPRSVASVQSTMKRLEDGDLKLRVRAMELERVLERVELRQRLVGAGLGTVALLQVASVYSGAARTLVYVACARLALEGRRAWSAMDKLEQQRLRFSNESPTSYDEVDFYAGEEGQFRPDA</sequence>
<protein>
    <recommendedName>
        <fullName evidence="2">ABC1 atypical kinase-like domain-containing protein</fullName>
    </recommendedName>
</protein>
<dbReference type="InterPro" id="IPR004147">
    <property type="entry name" value="ABC1_dom"/>
</dbReference>
<dbReference type="CDD" id="cd05121">
    <property type="entry name" value="ABC1_ADCK3-like"/>
    <property type="match status" value="1"/>
</dbReference>
<dbReference type="InterPro" id="IPR011009">
    <property type="entry name" value="Kinase-like_dom_sf"/>
</dbReference>
<dbReference type="EMBL" id="HBHX01068049">
    <property type="protein sequence ID" value="CAE0148821.1"/>
    <property type="molecule type" value="Transcribed_RNA"/>
</dbReference>
<reference evidence="3" key="1">
    <citation type="submission" date="2021-01" db="EMBL/GenBank/DDBJ databases">
        <authorList>
            <person name="Corre E."/>
            <person name="Pelletier E."/>
            <person name="Niang G."/>
            <person name="Scheremetjew M."/>
            <person name="Finn R."/>
            <person name="Kale V."/>
            <person name="Holt S."/>
            <person name="Cochrane G."/>
            <person name="Meng A."/>
            <person name="Brown T."/>
            <person name="Cohen L."/>
        </authorList>
    </citation>
    <scope>NUCLEOTIDE SEQUENCE</scope>
    <source>
        <strain evidence="3">CCMP281</strain>
    </source>
</reference>
<dbReference type="AlphaFoldDB" id="A0A7S3BZY6"/>
<name>A0A7S3BZY6_9EUKA</name>
<organism evidence="3">
    <name type="scientific">Haptolina ericina</name>
    <dbReference type="NCBI Taxonomy" id="156174"/>
    <lineage>
        <taxon>Eukaryota</taxon>
        <taxon>Haptista</taxon>
        <taxon>Haptophyta</taxon>
        <taxon>Prymnesiophyceae</taxon>
        <taxon>Prymnesiales</taxon>
        <taxon>Prymnesiaceae</taxon>
        <taxon>Haptolina</taxon>
    </lineage>
</organism>
<evidence type="ECO:0000256" key="1">
    <source>
        <dbReference type="ARBA" id="ARBA00009670"/>
    </source>
</evidence>
<accession>A0A7S3BZY6</accession>
<dbReference type="SUPFAM" id="SSF56112">
    <property type="entry name" value="Protein kinase-like (PK-like)"/>
    <property type="match status" value="1"/>
</dbReference>
<evidence type="ECO:0000313" key="3">
    <source>
        <dbReference type="EMBL" id="CAE0148821.1"/>
    </source>
</evidence>
<dbReference type="PANTHER" id="PTHR10566:SF113">
    <property type="entry name" value="PROTEIN ACTIVITY OF BC1 COMPLEX KINASE 7, CHLOROPLASTIC"/>
    <property type="match status" value="1"/>
</dbReference>
<gene>
    <name evidence="3" type="ORF">HERI1096_LOCUS37574</name>
</gene>
<evidence type="ECO:0000259" key="2">
    <source>
        <dbReference type="Pfam" id="PF03109"/>
    </source>
</evidence>
<proteinExistence type="inferred from homology"/>
<dbReference type="Pfam" id="PF03109">
    <property type="entry name" value="ABC1"/>
    <property type="match status" value="1"/>
</dbReference>
<dbReference type="InterPro" id="IPR050154">
    <property type="entry name" value="UbiB_kinase"/>
</dbReference>